<organism evidence="1 2">
    <name type="scientific">Trichomalopsis sarcophagae</name>
    <dbReference type="NCBI Taxonomy" id="543379"/>
    <lineage>
        <taxon>Eukaryota</taxon>
        <taxon>Metazoa</taxon>
        <taxon>Ecdysozoa</taxon>
        <taxon>Arthropoda</taxon>
        <taxon>Hexapoda</taxon>
        <taxon>Insecta</taxon>
        <taxon>Pterygota</taxon>
        <taxon>Neoptera</taxon>
        <taxon>Endopterygota</taxon>
        <taxon>Hymenoptera</taxon>
        <taxon>Apocrita</taxon>
        <taxon>Proctotrupomorpha</taxon>
        <taxon>Chalcidoidea</taxon>
        <taxon>Pteromalidae</taxon>
        <taxon>Pteromalinae</taxon>
        <taxon>Trichomalopsis</taxon>
    </lineage>
</organism>
<dbReference type="OrthoDB" id="7699497at2759"/>
<dbReference type="EMBL" id="NNAY01000391">
    <property type="protein sequence ID" value="OXU28707.1"/>
    <property type="molecule type" value="Genomic_DNA"/>
</dbReference>
<reference evidence="1 2" key="1">
    <citation type="journal article" date="2017" name="Curr. Biol.">
        <title>The Evolution of Venom by Co-option of Single-Copy Genes.</title>
        <authorList>
            <person name="Martinson E.O."/>
            <person name="Mrinalini"/>
            <person name="Kelkar Y.D."/>
            <person name="Chang C.H."/>
            <person name="Werren J.H."/>
        </authorList>
    </citation>
    <scope>NUCLEOTIDE SEQUENCE [LARGE SCALE GENOMIC DNA]</scope>
    <source>
        <strain evidence="1 2">Alberta</strain>
        <tissue evidence="1">Whole body</tissue>
    </source>
</reference>
<gene>
    <name evidence="1" type="ORF">TSAR_010947</name>
</gene>
<evidence type="ECO:0000313" key="2">
    <source>
        <dbReference type="Proteomes" id="UP000215335"/>
    </source>
</evidence>
<sequence>MWKLHTTQLSTELLHKAHVALPLPDSFINFNEWLLSDVLRLRTTVREAVREHGCTTLDHSQLKYTHLIPRRSPSSELSTTSSITPKVTLSEGLRICHFNANSLTGHIQIVRLFLSTRLLFHVIAVTETGLNEKVFRMKVDPQKLKKNPYFGIFIHFCSFMGSKTLSGKVYKLKQVKFLIT</sequence>
<proteinExistence type="predicted"/>
<keyword evidence="2" id="KW-1185">Reference proteome</keyword>
<evidence type="ECO:0000313" key="1">
    <source>
        <dbReference type="EMBL" id="OXU28707.1"/>
    </source>
</evidence>
<accession>A0A232FEH0</accession>
<dbReference type="Proteomes" id="UP000215335">
    <property type="component" value="Unassembled WGS sequence"/>
</dbReference>
<comment type="caution">
    <text evidence="1">The sequence shown here is derived from an EMBL/GenBank/DDBJ whole genome shotgun (WGS) entry which is preliminary data.</text>
</comment>
<protein>
    <submittedName>
        <fullName evidence="1">Uncharacterized protein</fullName>
    </submittedName>
</protein>
<dbReference type="AlphaFoldDB" id="A0A232FEH0"/>
<name>A0A232FEH0_9HYME</name>